<keyword evidence="1" id="KW-1133">Transmembrane helix</keyword>
<keyword evidence="1" id="KW-0812">Transmembrane</keyword>
<sequence>MASMASNTRDIIVRVPELTAAVVYRAGHLAIFEALVTAPVTLLSLYLRSITPPLEQEGLLLSAQVYMRAHAPSSWAALAGKPPSPISLKVSFTPRPF</sequence>
<gene>
    <name evidence="2" type="ORF">QBC46DRAFT_342778</name>
</gene>
<reference evidence="3" key="1">
    <citation type="journal article" date="2023" name="Mol. Phylogenet. Evol.">
        <title>Genome-scale phylogeny and comparative genomics of the fungal order Sordariales.</title>
        <authorList>
            <person name="Hensen N."/>
            <person name="Bonometti L."/>
            <person name="Westerberg I."/>
            <person name="Brannstrom I.O."/>
            <person name="Guillou S."/>
            <person name="Cros-Aarteil S."/>
            <person name="Calhoun S."/>
            <person name="Haridas S."/>
            <person name="Kuo A."/>
            <person name="Mondo S."/>
            <person name="Pangilinan J."/>
            <person name="Riley R."/>
            <person name="LaButti K."/>
            <person name="Andreopoulos B."/>
            <person name="Lipzen A."/>
            <person name="Chen C."/>
            <person name="Yan M."/>
            <person name="Daum C."/>
            <person name="Ng V."/>
            <person name="Clum A."/>
            <person name="Steindorff A."/>
            <person name="Ohm R.A."/>
            <person name="Martin F."/>
            <person name="Silar P."/>
            <person name="Natvig D.O."/>
            <person name="Lalanne C."/>
            <person name="Gautier V."/>
            <person name="Ament-Velasquez S.L."/>
            <person name="Kruys A."/>
            <person name="Hutchinson M.I."/>
            <person name="Powell A.J."/>
            <person name="Barry K."/>
            <person name="Miller A.N."/>
            <person name="Grigoriev I.V."/>
            <person name="Debuchy R."/>
            <person name="Gladieux P."/>
            <person name="Hiltunen Thoren M."/>
            <person name="Johannesson H."/>
        </authorList>
    </citation>
    <scope>NUCLEOTIDE SEQUENCE [LARGE SCALE GENOMIC DNA]</scope>
    <source>
        <strain evidence="3">CBS 340.73</strain>
    </source>
</reference>
<comment type="caution">
    <text evidence="2">The sequence shown here is derived from an EMBL/GenBank/DDBJ whole genome shotgun (WGS) entry which is preliminary data.</text>
</comment>
<accession>A0AAN6N6M9</accession>
<proteinExistence type="predicted"/>
<dbReference type="EMBL" id="MU853815">
    <property type="protein sequence ID" value="KAK3939193.1"/>
    <property type="molecule type" value="Genomic_DNA"/>
</dbReference>
<keyword evidence="1" id="KW-0472">Membrane</keyword>
<dbReference type="AlphaFoldDB" id="A0AAN6N6M9"/>
<feature type="transmembrane region" description="Helical" evidence="1">
    <location>
        <begin position="26"/>
        <end position="47"/>
    </location>
</feature>
<keyword evidence="3" id="KW-1185">Reference proteome</keyword>
<dbReference type="Proteomes" id="UP001303473">
    <property type="component" value="Unassembled WGS sequence"/>
</dbReference>
<evidence type="ECO:0000313" key="3">
    <source>
        <dbReference type="Proteomes" id="UP001303473"/>
    </source>
</evidence>
<protein>
    <submittedName>
        <fullName evidence="2">Uncharacterized protein</fullName>
    </submittedName>
</protein>
<name>A0AAN6N6M9_9PEZI</name>
<evidence type="ECO:0000313" key="2">
    <source>
        <dbReference type="EMBL" id="KAK3939193.1"/>
    </source>
</evidence>
<evidence type="ECO:0000256" key="1">
    <source>
        <dbReference type="SAM" id="Phobius"/>
    </source>
</evidence>
<organism evidence="2 3">
    <name type="scientific">Diplogelasinospora grovesii</name>
    <dbReference type="NCBI Taxonomy" id="303347"/>
    <lineage>
        <taxon>Eukaryota</taxon>
        <taxon>Fungi</taxon>
        <taxon>Dikarya</taxon>
        <taxon>Ascomycota</taxon>
        <taxon>Pezizomycotina</taxon>
        <taxon>Sordariomycetes</taxon>
        <taxon>Sordariomycetidae</taxon>
        <taxon>Sordariales</taxon>
        <taxon>Diplogelasinosporaceae</taxon>
        <taxon>Diplogelasinospora</taxon>
    </lineage>
</organism>